<dbReference type="Pfam" id="PF07963">
    <property type="entry name" value="N_methyl"/>
    <property type="match status" value="1"/>
</dbReference>
<dbReference type="InterPro" id="IPR012902">
    <property type="entry name" value="N_methyl_site"/>
</dbReference>
<evidence type="ECO:0000313" key="11">
    <source>
        <dbReference type="EMBL" id="NMQ19353.1"/>
    </source>
</evidence>
<evidence type="ECO:0000256" key="7">
    <source>
        <dbReference type="ARBA" id="ARBA00022692"/>
    </source>
</evidence>
<dbReference type="SUPFAM" id="SSF54523">
    <property type="entry name" value="Pili subunits"/>
    <property type="match status" value="1"/>
</dbReference>
<evidence type="ECO:0000256" key="3">
    <source>
        <dbReference type="ARBA" id="ARBA00021539"/>
    </source>
</evidence>
<evidence type="ECO:0000256" key="2">
    <source>
        <dbReference type="ARBA" id="ARBA00011084"/>
    </source>
</evidence>
<dbReference type="PROSITE" id="PS00409">
    <property type="entry name" value="PROKAR_NTER_METHYL"/>
    <property type="match status" value="1"/>
</dbReference>
<evidence type="ECO:0000256" key="5">
    <source>
        <dbReference type="ARBA" id="ARBA00022481"/>
    </source>
</evidence>
<evidence type="ECO:0000313" key="12">
    <source>
        <dbReference type="Proteomes" id="UP000760480"/>
    </source>
</evidence>
<dbReference type="Gene3D" id="2.10.70.20">
    <property type="entry name" value="gspk-gspi-gspj complex like domains"/>
    <property type="match status" value="1"/>
</dbReference>
<dbReference type="Proteomes" id="UP000760480">
    <property type="component" value="Unassembled WGS sequence"/>
</dbReference>
<comment type="similarity">
    <text evidence="2">Belongs to the GSP J family.</text>
</comment>
<keyword evidence="5" id="KW-0488">Methylation</keyword>
<comment type="caution">
    <text evidence="11">The sequence shown here is derived from an EMBL/GenBank/DDBJ whole genome shotgun (WGS) entry which is preliminary data.</text>
</comment>
<keyword evidence="12" id="KW-1185">Reference proteome</keyword>
<keyword evidence="6" id="KW-0997">Cell inner membrane</keyword>
<feature type="transmembrane region" description="Helical" evidence="10">
    <location>
        <begin position="7"/>
        <end position="31"/>
    </location>
</feature>
<keyword evidence="9 10" id="KW-0472">Membrane</keyword>
<evidence type="ECO:0000256" key="6">
    <source>
        <dbReference type="ARBA" id="ARBA00022519"/>
    </source>
</evidence>
<dbReference type="PANTHER" id="PTHR39583:SF2">
    <property type="entry name" value="TYPE II SECRETION SYSTEM PROTEIN J"/>
    <property type="match status" value="1"/>
</dbReference>
<dbReference type="Gene3D" id="3.10.610.10">
    <property type="entry name" value="GSPII I/J protein-like"/>
    <property type="match status" value="1"/>
</dbReference>
<name>A0ABX1TMK1_9GAMM</name>
<evidence type="ECO:0000256" key="4">
    <source>
        <dbReference type="ARBA" id="ARBA00022475"/>
    </source>
</evidence>
<evidence type="ECO:0000256" key="8">
    <source>
        <dbReference type="ARBA" id="ARBA00022989"/>
    </source>
</evidence>
<dbReference type="PANTHER" id="PTHR39583">
    <property type="entry name" value="TYPE II SECRETION SYSTEM PROTEIN J-RELATED"/>
    <property type="match status" value="1"/>
</dbReference>
<dbReference type="NCBIfam" id="TIGR01711">
    <property type="entry name" value="gspJ"/>
    <property type="match status" value="1"/>
</dbReference>
<reference evidence="11 12" key="1">
    <citation type="submission" date="2019-03" db="EMBL/GenBank/DDBJ databases">
        <title>Metabolic reconstructions from genomes of highly enriched 'Candidatus Accumulibacter' and 'Candidatus Competibacter' bioreactor populations.</title>
        <authorList>
            <person name="Annavajhala M.K."/>
            <person name="Welles L."/>
            <person name="Abbas B."/>
            <person name="Sorokin D."/>
            <person name="Park H."/>
            <person name="Van Loosdrecht M."/>
            <person name="Chandran K."/>
        </authorList>
    </citation>
    <scope>NUCLEOTIDE SEQUENCE [LARGE SCALE GENOMIC DNA]</scope>
    <source>
        <strain evidence="11 12">SBR_G</strain>
    </source>
</reference>
<dbReference type="RefSeq" id="WP_169248612.1">
    <property type="nucleotide sequence ID" value="NZ_SPMZ01000025.1"/>
</dbReference>
<accession>A0ABX1TMK1</accession>
<keyword evidence="4" id="KW-1003">Cell membrane</keyword>
<dbReference type="InterPro" id="IPR051621">
    <property type="entry name" value="T2SS_protein_J"/>
</dbReference>
<keyword evidence="8 10" id="KW-1133">Transmembrane helix</keyword>
<evidence type="ECO:0000256" key="1">
    <source>
        <dbReference type="ARBA" id="ARBA00004377"/>
    </source>
</evidence>
<proteinExistence type="inferred from homology"/>
<keyword evidence="7 10" id="KW-0812">Transmembrane</keyword>
<dbReference type="InterPro" id="IPR045584">
    <property type="entry name" value="Pilin-like"/>
</dbReference>
<organism evidence="11 12">
    <name type="scientific">Candidatus Competibacter phosphatis</name>
    <dbReference type="NCBI Taxonomy" id="221280"/>
    <lineage>
        <taxon>Bacteria</taxon>
        <taxon>Pseudomonadati</taxon>
        <taxon>Pseudomonadota</taxon>
        <taxon>Gammaproteobacteria</taxon>
        <taxon>Candidatus Competibacteraceae</taxon>
        <taxon>Candidatus Competibacter</taxon>
    </lineage>
</organism>
<evidence type="ECO:0000256" key="9">
    <source>
        <dbReference type="ARBA" id="ARBA00023136"/>
    </source>
</evidence>
<sequence>MKIAARGFTLLELLVALAVFAIMAIAAYGGLRNVLFTRAAVEEQSRRLAAVQLAVYRMEQDVEQTLARGIRDEYGDPQPALQGGALASDALTLTRAGWDNPLGQSRATLQRVAYRLREGRLWRLHWQVLDRGGLIEPRETLLLDQVQELKVRFLDADDAWQDDWPPPAASDDGETERRDSVVLPRAVEVSLTLEDWGEITRLFPLAG</sequence>
<dbReference type="NCBIfam" id="TIGR02532">
    <property type="entry name" value="IV_pilin_GFxxxE"/>
    <property type="match status" value="1"/>
</dbReference>
<dbReference type="EMBL" id="SPMZ01000025">
    <property type="protein sequence ID" value="NMQ19353.1"/>
    <property type="molecule type" value="Genomic_DNA"/>
</dbReference>
<comment type="subcellular location">
    <subcellularLocation>
        <location evidence="1">Cell inner membrane</location>
        <topology evidence="1">Single-pass membrane protein</topology>
    </subcellularLocation>
</comment>
<protein>
    <recommendedName>
        <fullName evidence="3">Type II secretion system protein J</fullName>
    </recommendedName>
</protein>
<gene>
    <name evidence="11" type="primary">gspJ</name>
    <name evidence="11" type="ORF">E4P82_09210</name>
</gene>
<dbReference type="Pfam" id="PF11612">
    <property type="entry name" value="T2SSJ"/>
    <property type="match status" value="1"/>
</dbReference>
<evidence type="ECO:0000256" key="10">
    <source>
        <dbReference type="SAM" id="Phobius"/>
    </source>
</evidence>
<dbReference type="InterPro" id="IPR010055">
    <property type="entry name" value="T2SS_protein-GspJ"/>
</dbReference>